<reference evidence="2 3" key="1">
    <citation type="submission" date="2024-03" db="EMBL/GenBank/DDBJ databases">
        <title>Novel species of the genus Variovorax.</title>
        <authorList>
            <person name="Liu Q."/>
            <person name="Xin Y.-H."/>
        </authorList>
    </citation>
    <scope>NUCLEOTIDE SEQUENCE [LARGE SCALE GENOMIC DNA]</scope>
    <source>
        <strain evidence="2 3">KACC 18900</strain>
    </source>
</reference>
<dbReference type="PANTHER" id="PTHR35563">
    <property type="entry name" value="BARREL METAL-DEPENDENT HYDROLASE, PUTATIVE (AFU_ORTHOLOGUE AFUA_1G16240)-RELATED"/>
    <property type="match status" value="1"/>
</dbReference>
<evidence type="ECO:0000313" key="3">
    <source>
        <dbReference type="Proteomes" id="UP001385892"/>
    </source>
</evidence>
<dbReference type="RefSeq" id="WP_340343658.1">
    <property type="nucleotide sequence ID" value="NZ_JBBKZT010000008.1"/>
</dbReference>
<dbReference type="InterPro" id="IPR006680">
    <property type="entry name" value="Amidohydro-rel"/>
</dbReference>
<name>A0ABU8WLW6_9BURK</name>
<dbReference type="Pfam" id="PF04909">
    <property type="entry name" value="Amidohydro_2"/>
    <property type="match status" value="1"/>
</dbReference>
<sequence>MSEAVNNTGMVAAGWDCHAHLFGPYERFPLAPERSYTPPEAVESSYLALLSRLGLGHGVLVHASAYGKDHSLLLHALAAQPALRGVVVVQPGDPLALGGLRARGVRGARFSHRSGPGTNFAGSASFDDLCTLAPALADAGLHAELWTDCRALPAIAPHLLELPVPIVIDHMGGFDVNAGVDDAGFRTLLDLIATGKVWVKLCAYRNLLGSSDWEAGRPFQQKMIEANPDRLLWGSDWPHLRVTPVPDAAQLLAMFKDWAGSEAVADKVLRSNPERLYR</sequence>
<protein>
    <submittedName>
        <fullName evidence="2">Amidohydrolase family protein</fullName>
    </submittedName>
</protein>
<dbReference type="EMBL" id="JBBKZT010000008">
    <property type="protein sequence ID" value="MEJ8848522.1"/>
    <property type="molecule type" value="Genomic_DNA"/>
</dbReference>
<dbReference type="InterPro" id="IPR052358">
    <property type="entry name" value="Aro_Compnd_Degr_Hydrolases"/>
</dbReference>
<gene>
    <name evidence="2" type="ORF">WKW82_17820</name>
</gene>
<feature type="domain" description="Amidohydrolase-related" evidence="1">
    <location>
        <begin position="15"/>
        <end position="278"/>
    </location>
</feature>
<dbReference type="InterPro" id="IPR032466">
    <property type="entry name" value="Metal_Hydrolase"/>
</dbReference>
<organism evidence="2 3">
    <name type="scientific">Variovorax rhizosphaerae</name>
    <dbReference type="NCBI Taxonomy" id="1836200"/>
    <lineage>
        <taxon>Bacteria</taxon>
        <taxon>Pseudomonadati</taxon>
        <taxon>Pseudomonadota</taxon>
        <taxon>Betaproteobacteria</taxon>
        <taxon>Burkholderiales</taxon>
        <taxon>Comamonadaceae</taxon>
        <taxon>Variovorax</taxon>
    </lineage>
</organism>
<accession>A0ABU8WLW6</accession>
<evidence type="ECO:0000259" key="1">
    <source>
        <dbReference type="Pfam" id="PF04909"/>
    </source>
</evidence>
<proteinExistence type="predicted"/>
<evidence type="ECO:0000313" key="2">
    <source>
        <dbReference type="EMBL" id="MEJ8848522.1"/>
    </source>
</evidence>
<comment type="caution">
    <text evidence="2">The sequence shown here is derived from an EMBL/GenBank/DDBJ whole genome shotgun (WGS) entry which is preliminary data.</text>
</comment>
<dbReference type="PANTHER" id="PTHR35563:SF2">
    <property type="entry name" value="BARREL METAL-DEPENDENT HYDROLASE, PUTATIVE (AFU_ORTHOLOGUE AFUA_1G16240)-RELATED"/>
    <property type="match status" value="1"/>
</dbReference>
<dbReference type="SUPFAM" id="SSF51556">
    <property type="entry name" value="Metallo-dependent hydrolases"/>
    <property type="match status" value="1"/>
</dbReference>
<keyword evidence="3" id="KW-1185">Reference proteome</keyword>
<dbReference type="Proteomes" id="UP001385892">
    <property type="component" value="Unassembled WGS sequence"/>
</dbReference>
<dbReference type="Gene3D" id="3.20.20.140">
    <property type="entry name" value="Metal-dependent hydrolases"/>
    <property type="match status" value="1"/>
</dbReference>